<name>A0ABU5V341_9GAMM</name>
<keyword evidence="1" id="KW-0812">Transmembrane</keyword>
<proteinExistence type="predicted"/>
<reference evidence="2 3" key="1">
    <citation type="submission" date="2023-12" db="EMBL/GenBank/DDBJ databases">
        <title>Stenotrophomonas guangdongensis sp. nov., isolated from wilted pepper plants (Capsicum annuum).</title>
        <authorList>
            <person name="Qiu M."/>
            <person name="Li Y."/>
            <person name="Liu Q."/>
            <person name="Zhang X."/>
            <person name="Huang Y."/>
            <person name="Guo R."/>
            <person name="Hu M."/>
            <person name="Zhou J."/>
            <person name="Zhou X."/>
        </authorList>
    </citation>
    <scope>NUCLEOTIDE SEQUENCE [LARGE SCALE GENOMIC DNA]</scope>
    <source>
        <strain evidence="2 3">MH1</strain>
    </source>
</reference>
<organism evidence="2 3">
    <name type="scientific">Stenotrophomonas capsici</name>
    <dbReference type="NCBI Taxonomy" id="3110230"/>
    <lineage>
        <taxon>Bacteria</taxon>
        <taxon>Pseudomonadati</taxon>
        <taxon>Pseudomonadota</taxon>
        <taxon>Gammaproteobacteria</taxon>
        <taxon>Lysobacterales</taxon>
        <taxon>Lysobacteraceae</taxon>
        <taxon>Stenotrophomonas</taxon>
    </lineage>
</organism>
<dbReference type="EMBL" id="JAYFUH010000123">
    <property type="protein sequence ID" value="MEA5667774.1"/>
    <property type="molecule type" value="Genomic_DNA"/>
</dbReference>
<keyword evidence="1" id="KW-1133">Transmembrane helix</keyword>
<keyword evidence="1" id="KW-0472">Membrane</keyword>
<feature type="non-terminal residue" evidence="2">
    <location>
        <position position="62"/>
    </location>
</feature>
<accession>A0ABU5V341</accession>
<dbReference type="Proteomes" id="UP001301653">
    <property type="component" value="Unassembled WGS sequence"/>
</dbReference>
<feature type="transmembrane region" description="Helical" evidence="1">
    <location>
        <begin position="12"/>
        <end position="32"/>
    </location>
</feature>
<protein>
    <recommendedName>
        <fullName evidence="4">Transmembrane protein</fullName>
    </recommendedName>
</protein>
<evidence type="ECO:0000313" key="2">
    <source>
        <dbReference type="EMBL" id="MEA5667774.1"/>
    </source>
</evidence>
<comment type="caution">
    <text evidence="2">The sequence shown here is derived from an EMBL/GenBank/DDBJ whole genome shotgun (WGS) entry which is preliminary data.</text>
</comment>
<evidence type="ECO:0000256" key="1">
    <source>
        <dbReference type="SAM" id="Phobius"/>
    </source>
</evidence>
<evidence type="ECO:0008006" key="4">
    <source>
        <dbReference type="Google" id="ProtNLM"/>
    </source>
</evidence>
<keyword evidence="3" id="KW-1185">Reference proteome</keyword>
<evidence type="ECO:0000313" key="3">
    <source>
        <dbReference type="Proteomes" id="UP001301653"/>
    </source>
</evidence>
<sequence>MNYRQFVHGAKFWVWVVLFVAYSAGAVGVVLIDTYEDRYRAMSKVKLTTVKSDLDTRRAGAS</sequence>
<gene>
    <name evidence="2" type="ORF">VA603_09550</name>
</gene>